<sequence>MVELYSFETAKYLSQLPHLLSSFDNLKQIMVFNKDNAELQEAARTKKRSRSLDTPDLIRIINIKKPKSVAPSLSFHK</sequence>
<gene>
    <name evidence="1" type="ORF">HMPREF1544_03597</name>
</gene>
<name>S2JHZ8_MUCC1</name>
<dbReference type="InParanoid" id="S2JHZ8"/>
<dbReference type="Proteomes" id="UP000014254">
    <property type="component" value="Unassembled WGS sequence"/>
</dbReference>
<evidence type="ECO:0000313" key="2">
    <source>
        <dbReference type="Proteomes" id="UP000014254"/>
    </source>
</evidence>
<dbReference type="AlphaFoldDB" id="S2JHZ8"/>
<dbReference type="EMBL" id="KE123933">
    <property type="protein sequence ID" value="EPB89514.1"/>
    <property type="molecule type" value="Genomic_DNA"/>
</dbReference>
<dbReference type="OrthoDB" id="2218000at2759"/>
<protein>
    <submittedName>
        <fullName evidence="1">Uncharacterized protein</fullName>
    </submittedName>
</protein>
<organism evidence="1 2">
    <name type="scientific">Mucor circinelloides f. circinelloides (strain 1006PhL)</name>
    <name type="common">Mucormycosis agent</name>
    <name type="synonym">Calyptromyces circinelloides</name>
    <dbReference type="NCBI Taxonomy" id="1220926"/>
    <lineage>
        <taxon>Eukaryota</taxon>
        <taxon>Fungi</taxon>
        <taxon>Fungi incertae sedis</taxon>
        <taxon>Mucoromycota</taxon>
        <taxon>Mucoromycotina</taxon>
        <taxon>Mucoromycetes</taxon>
        <taxon>Mucorales</taxon>
        <taxon>Mucorineae</taxon>
        <taxon>Mucoraceae</taxon>
        <taxon>Mucor</taxon>
    </lineage>
</organism>
<keyword evidence="2" id="KW-1185">Reference proteome</keyword>
<evidence type="ECO:0000313" key="1">
    <source>
        <dbReference type="EMBL" id="EPB89514.1"/>
    </source>
</evidence>
<dbReference type="VEuPathDB" id="FungiDB:HMPREF1544_03597"/>
<reference evidence="2" key="1">
    <citation type="submission" date="2013-05" db="EMBL/GenBank/DDBJ databases">
        <title>The Genome sequence of Mucor circinelloides f. circinelloides 1006PhL.</title>
        <authorList>
            <consortium name="The Broad Institute Genomics Platform"/>
            <person name="Cuomo C."/>
            <person name="Earl A."/>
            <person name="Findley K."/>
            <person name="Lee S.C."/>
            <person name="Walker B."/>
            <person name="Young S."/>
            <person name="Zeng Q."/>
            <person name="Gargeya S."/>
            <person name="Fitzgerald M."/>
            <person name="Haas B."/>
            <person name="Abouelleil A."/>
            <person name="Allen A.W."/>
            <person name="Alvarado L."/>
            <person name="Arachchi H.M."/>
            <person name="Berlin A.M."/>
            <person name="Chapman S.B."/>
            <person name="Gainer-Dewar J."/>
            <person name="Goldberg J."/>
            <person name="Griggs A."/>
            <person name="Gujja S."/>
            <person name="Hansen M."/>
            <person name="Howarth C."/>
            <person name="Imamovic A."/>
            <person name="Ireland A."/>
            <person name="Larimer J."/>
            <person name="McCowan C."/>
            <person name="Murphy C."/>
            <person name="Pearson M."/>
            <person name="Poon T.W."/>
            <person name="Priest M."/>
            <person name="Roberts A."/>
            <person name="Saif S."/>
            <person name="Shea T."/>
            <person name="Sisk P."/>
            <person name="Sykes S."/>
            <person name="Wortman J."/>
            <person name="Nusbaum C."/>
            <person name="Birren B."/>
        </authorList>
    </citation>
    <scope>NUCLEOTIDE SEQUENCE [LARGE SCALE GENOMIC DNA]</scope>
    <source>
        <strain evidence="2">1006PhL</strain>
    </source>
</reference>
<accession>S2JHZ8</accession>
<proteinExistence type="predicted"/>